<dbReference type="EMBL" id="SNYC01000006">
    <property type="protein sequence ID" value="TDQ07678.1"/>
    <property type="molecule type" value="Genomic_DNA"/>
</dbReference>
<accession>A0A4R6SSY3</accession>
<comment type="caution">
    <text evidence="2">The sequence shown here is derived from an EMBL/GenBank/DDBJ whole genome shotgun (WGS) entry which is preliminary data.</text>
</comment>
<reference evidence="2 3" key="1">
    <citation type="submission" date="2019-03" db="EMBL/GenBank/DDBJ databases">
        <title>Genomic Encyclopedia of Archaeal and Bacterial Type Strains, Phase II (KMG-II): from individual species to whole genera.</title>
        <authorList>
            <person name="Goeker M."/>
        </authorList>
    </citation>
    <scope>NUCLEOTIDE SEQUENCE [LARGE SCALE GENOMIC DNA]</scope>
    <source>
        <strain evidence="2 3">DSM 19035</strain>
    </source>
</reference>
<proteinExistence type="predicted"/>
<gene>
    <name evidence="2" type="ORF">ATK78_3806</name>
</gene>
<keyword evidence="1" id="KW-0732">Signal</keyword>
<keyword evidence="3" id="KW-1185">Reference proteome</keyword>
<dbReference type="Proteomes" id="UP000295620">
    <property type="component" value="Unassembled WGS sequence"/>
</dbReference>
<sequence length="196" mass="23164">MRKVYCILFCFLFIVGAAAQNVAVINGKAISNKEFMWFYKKNHSGNANVSFDDLSSYLNLYVNFKLKVLDAKKMGLDKDTAYIAEVENYEYALHTQKRISKTNAEFVFIMNEYRDAVLMFNLSEMKIWNKAQNDESLLRSFYEKNKDAYLQRPFEEVSGQVIVDYQRKLERDWVESLKKTYTVKIYQDELRKLAKL</sequence>
<evidence type="ECO:0000313" key="3">
    <source>
        <dbReference type="Proteomes" id="UP000295620"/>
    </source>
</evidence>
<evidence type="ECO:0000313" key="2">
    <source>
        <dbReference type="EMBL" id="TDQ07678.1"/>
    </source>
</evidence>
<feature type="chain" id="PRO_5020798644" evidence="1">
    <location>
        <begin position="20"/>
        <end position="196"/>
    </location>
</feature>
<evidence type="ECO:0000256" key="1">
    <source>
        <dbReference type="SAM" id="SignalP"/>
    </source>
</evidence>
<protein>
    <submittedName>
        <fullName evidence="2">Uncharacterized protein</fullName>
    </submittedName>
</protein>
<feature type="signal peptide" evidence="1">
    <location>
        <begin position="1"/>
        <end position="19"/>
    </location>
</feature>
<organism evidence="2 3">
    <name type="scientific">Pedobacter metabolipauper</name>
    <dbReference type="NCBI Taxonomy" id="425513"/>
    <lineage>
        <taxon>Bacteria</taxon>
        <taxon>Pseudomonadati</taxon>
        <taxon>Bacteroidota</taxon>
        <taxon>Sphingobacteriia</taxon>
        <taxon>Sphingobacteriales</taxon>
        <taxon>Sphingobacteriaceae</taxon>
        <taxon>Pedobacter</taxon>
    </lineage>
</organism>
<dbReference type="OrthoDB" id="14196at2"/>
<name>A0A4R6SSY3_9SPHI</name>
<dbReference type="AlphaFoldDB" id="A0A4R6SSY3"/>
<dbReference type="RefSeq" id="WP_133577617.1">
    <property type="nucleotide sequence ID" value="NZ_SNYC01000006.1"/>
</dbReference>